<feature type="domain" description="IBH1-like N-terminal" evidence="3">
    <location>
        <begin position="20"/>
        <end position="80"/>
    </location>
</feature>
<proteinExistence type="predicted"/>
<name>A0A8K0HUN8_COCNU</name>
<evidence type="ECO:0000256" key="2">
    <source>
        <dbReference type="ARBA" id="ARBA00023163"/>
    </source>
</evidence>
<evidence type="ECO:0000259" key="3">
    <source>
        <dbReference type="Pfam" id="PF26576"/>
    </source>
</evidence>
<dbReference type="PANTHER" id="PTHR33124">
    <property type="entry name" value="TRANSCRIPTION FACTOR IBH1-LIKE 1"/>
    <property type="match status" value="1"/>
</dbReference>
<keyword evidence="1" id="KW-0805">Transcription regulation</keyword>
<evidence type="ECO:0000256" key="1">
    <source>
        <dbReference type="ARBA" id="ARBA00023015"/>
    </source>
</evidence>
<keyword evidence="2" id="KW-0804">Transcription</keyword>
<dbReference type="PANTHER" id="PTHR33124:SF42">
    <property type="entry name" value="TRANSCRIPTION FACTOR BHLH146"/>
    <property type="match status" value="1"/>
</dbReference>
<dbReference type="GO" id="GO:0006355">
    <property type="term" value="P:regulation of DNA-templated transcription"/>
    <property type="evidence" value="ECO:0007669"/>
    <property type="project" value="InterPro"/>
</dbReference>
<reference evidence="4" key="2">
    <citation type="submission" date="2019-07" db="EMBL/GenBank/DDBJ databases">
        <authorList>
            <person name="Yang Y."/>
            <person name="Bocs S."/>
            <person name="Baudouin L."/>
        </authorList>
    </citation>
    <scope>NUCLEOTIDE SEQUENCE</scope>
    <source>
        <tissue evidence="4">Spear leaf of Hainan Tall coconut</tissue>
    </source>
</reference>
<dbReference type="InterPro" id="IPR044660">
    <property type="entry name" value="IBH1-like"/>
</dbReference>
<dbReference type="Pfam" id="PF26576">
    <property type="entry name" value="IBH1_N"/>
    <property type="match status" value="1"/>
</dbReference>
<accession>A0A8K0HUN8</accession>
<dbReference type="InterPro" id="IPR059002">
    <property type="entry name" value="IBH1_N"/>
</dbReference>
<dbReference type="AlphaFoldDB" id="A0A8K0HUN8"/>
<protein>
    <submittedName>
        <fullName evidence="4">Transcription factor bHLH146</fullName>
    </submittedName>
</protein>
<gene>
    <name evidence="4" type="ORF">COCNU_01G008440</name>
</gene>
<evidence type="ECO:0000313" key="4">
    <source>
        <dbReference type="EMBL" id="KAG1326910.1"/>
    </source>
</evidence>
<keyword evidence="5" id="KW-1185">Reference proteome</keyword>
<reference evidence="4" key="1">
    <citation type="journal article" date="2017" name="Gigascience">
        <title>The genome draft of coconut (Cocos nucifera).</title>
        <authorList>
            <person name="Xiao Y."/>
            <person name="Xu P."/>
            <person name="Fan H."/>
            <person name="Baudouin L."/>
            <person name="Xia W."/>
            <person name="Bocs S."/>
            <person name="Xu J."/>
            <person name="Li Q."/>
            <person name="Guo A."/>
            <person name="Zhou L."/>
            <person name="Li J."/>
            <person name="Wu Y."/>
            <person name="Ma Z."/>
            <person name="Armero A."/>
            <person name="Issali A.E."/>
            <person name="Liu N."/>
            <person name="Peng M."/>
            <person name="Yang Y."/>
        </authorList>
    </citation>
    <scope>NUCLEOTIDE SEQUENCE</scope>
    <source>
        <tissue evidence="4">Spear leaf of Hainan Tall coconut</tissue>
    </source>
</reference>
<dbReference type="Proteomes" id="UP000797356">
    <property type="component" value="Chromosome 1"/>
</dbReference>
<sequence>MQRSKRRRIYSLEPNATIYTGFPHKYVSHLLPALTKAISCGGKNDADIENMVSFEVDMALALSATGFKWSRALKRELEQRMNSNQLHQPPTGRSSIVRMSKHQMLDHLLPPLPVPRPLVDLTHKSRPKRTWKRRSYGTKTRGEKEFSYRMRILRGILPGGNEMDLCELLSQVESYVVCLQLQVTILRSLVETP</sequence>
<organism evidence="4 5">
    <name type="scientific">Cocos nucifera</name>
    <name type="common">Coconut palm</name>
    <dbReference type="NCBI Taxonomy" id="13894"/>
    <lineage>
        <taxon>Eukaryota</taxon>
        <taxon>Viridiplantae</taxon>
        <taxon>Streptophyta</taxon>
        <taxon>Embryophyta</taxon>
        <taxon>Tracheophyta</taxon>
        <taxon>Spermatophyta</taxon>
        <taxon>Magnoliopsida</taxon>
        <taxon>Liliopsida</taxon>
        <taxon>Arecaceae</taxon>
        <taxon>Arecoideae</taxon>
        <taxon>Cocoseae</taxon>
        <taxon>Attaleinae</taxon>
        <taxon>Cocos</taxon>
    </lineage>
</organism>
<comment type="caution">
    <text evidence="4">The sequence shown here is derived from an EMBL/GenBank/DDBJ whole genome shotgun (WGS) entry which is preliminary data.</text>
</comment>
<evidence type="ECO:0000313" key="5">
    <source>
        <dbReference type="Proteomes" id="UP000797356"/>
    </source>
</evidence>
<dbReference type="OrthoDB" id="658598at2759"/>
<dbReference type="EMBL" id="CM017872">
    <property type="protein sequence ID" value="KAG1326910.1"/>
    <property type="molecule type" value="Genomic_DNA"/>
</dbReference>